<protein>
    <submittedName>
        <fullName evidence="2">Uncharacterized protein</fullName>
    </submittedName>
</protein>
<keyword evidence="1" id="KW-1133">Transmembrane helix</keyword>
<comment type="caution">
    <text evidence="2">The sequence shown here is derived from an EMBL/GenBank/DDBJ whole genome shotgun (WGS) entry which is preliminary data.</text>
</comment>
<keyword evidence="1" id="KW-0812">Transmembrane</keyword>
<evidence type="ECO:0000313" key="3">
    <source>
        <dbReference type="Proteomes" id="UP000257109"/>
    </source>
</evidence>
<feature type="non-terminal residue" evidence="2">
    <location>
        <position position="1"/>
    </location>
</feature>
<sequence length="152" mass="17370">MAEFTELFPMDHQTDALMHMYVYVITFDPPTVTVVFVILTFVIFILYQILNGLFFWVLETRPIERDIEEGVTHHGASEPPHIVHGLVHSNLHAWTFLAAFEGIFNDKRGQRLRACRKLPPLVNYGKHGVTRSCGECAICLEEFHVGQTCQNA</sequence>
<evidence type="ECO:0000313" key="2">
    <source>
        <dbReference type="EMBL" id="RDX92073.1"/>
    </source>
</evidence>
<dbReference type="Proteomes" id="UP000257109">
    <property type="component" value="Unassembled WGS sequence"/>
</dbReference>
<proteinExistence type="predicted"/>
<keyword evidence="1" id="KW-0472">Membrane</keyword>
<evidence type="ECO:0000256" key="1">
    <source>
        <dbReference type="SAM" id="Phobius"/>
    </source>
</evidence>
<accession>A0A371GNZ3</accession>
<name>A0A371GNZ3_MUCPR</name>
<organism evidence="2 3">
    <name type="scientific">Mucuna pruriens</name>
    <name type="common">Velvet bean</name>
    <name type="synonym">Dolichos pruriens</name>
    <dbReference type="NCBI Taxonomy" id="157652"/>
    <lineage>
        <taxon>Eukaryota</taxon>
        <taxon>Viridiplantae</taxon>
        <taxon>Streptophyta</taxon>
        <taxon>Embryophyta</taxon>
        <taxon>Tracheophyta</taxon>
        <taxon>Spermatophyta</taxon>
        <taxon>Magnoliopsida</taxon>
        <taxon>eudicotyledons</taxon>
        <taxon>Gunneridae</taxon>
        <taxon>Pentapetalae</taxon>
        <taxon>rosids</taxon>
        <taxon>fabids</taxon>
        <taxon>Fabales</taxon>
        <taxon>Fabaceae</taxon>
        <taxon>Papilionoideae</taxon>
        <taxon>50 kb inversion clade</taxon>
        <taxon>NPAAA clade</taxon>
        <taxon>indigoferoid/millettioid clade</taxon>
        <taxon>Phaseoleae</taxon>
        <taxon>Mucuna</taxon>
    </lineage>
</organism>
<dbReference type="EMBL" id="QJKJ01004957">
    <property type="protein sequence ID" value="RDX92073.1"/>
    <property type="molecule type" value="Genomic_DNA"/>
</dbReference>
<dbReference type="AlphaFoldDB" id="A0A371GNZ3"/>
<gene>
    <name evidence="2" type="ORF">CR513_25861</name>
</gene>
<keyword evidence="3" id="KW-1185">Reference proteome</keyword>
<reference evidence="2" key="1">
    <citation type="submission" date="2018-05" db="EMBL/GenBank/DDBJ databases">
        <title>Draft genome of Mucuna pruriens seed.</title>
        <authorList>
            <person name="Nnadi N.E."/>
            <person name="Vos R."/>
            <person name="Hasami M.H."/>
            <person name="Devisetty U.K."/>
            <person name="Aguiy J.C."/>
        </authorList>
    </citation>
    <scope>NUCLEOTIDE SEQUENCE [LARGE SCALE GENOMIC DNA]</scope>
    <source>
        <strain evidence="2">JCA_2017</strain>
    </source>
</reference>
<feature type="transmembrane region" description="Helical" evidence="1">
    <location>
        <begin position="34"/>
        <end position="58"/>
    </location>
</feature>
<dbReference type="OrthoDB" id="9984778at2759"/>